<dbReference type="SUPFAM" id="SSF46785">
    <property type="entry name" value="Winged helix' DNA-binding domain"/>
    <property type="match status" value="1"/>
</dbReference>
<dbReference type="InterPro" id="IPR000835">
    <property type="entry name" value="HTH_MarR-typ"/>
</dbReference>
<dbReference type="InterPro" id="IPR039422">
    <property type="entry name" value="MarR/SlyA-like"/>
</dbReference>
<feature type="domain" description="HTH marR-type" evidence="1">
    <location>
        <begin position="19"/>
        <end position="151"/>
    </location>
</feature>
<evidence type="ECO:0000313" key="3">
    <source>
        <dbReference type="Proteomes" id="UP000191812"/>
    </source>
</evidence>
<dbReference type="Proteomes" id="UP000191812">
    <property type="component" value="Unassembled WGS sequence"/>
</dbReference>
<dbReference type="PROSITE" id="PS50995">
    <property type="entry name" value="HTH_MARR_2"/>
    <property type="match status" value="1"/>
</dbReference>
<name>A0ABM9VJN3_9HYPH</name>
<dbReference type="InterPro" id="IPR036388">
    <property type="entry name" value="WH-like_DNA-bd_sf"/>
</dbReference>
<dbReference type="PRINTS" id="PR00598">
    <property type="entry name" value="HTHMARR"/>
</dbReference>
<dbReference type="PANTHER" id="PTHR33164">
    <property type="entry name" value="TRANSCRIPTIONAL REGULATOR, MARR FAMILY"/>
    <property type="match status" value="1"/>
</dbReference>
<dbReference type="InterPro" id="IPR036390">
    <property type="entry name" value="WH_DNA-bd_sf"/>
</dbReference>
<dbReference type="EMBL" id="FBWH01000037">
    <property type="protein sequence ID" value="CUX50558.1"/>
    <property type="molecule type" value="Genomic_DNA"/>
</dbReference>
<accession>A0ABM9VJN3</accession>
<dbReference type="SMART" id="SM00347">
    <property type="entry name" value="HTH_MARR"/>
    <property type="match status" value="1"/>
</dbReference>
<dbReference type="Pfam" id="PF12802">
    <property type="entry name" value="MarR_2"/>
    <property type="match status" value="1"/>
</dbReference>
<keyword evidence="3" id="KW-1185">Reference proteome</keyword>
<evidence type="ECO:0000313" key="2">
    <source>
        <dbReference type="EMBL" id="CUX50558.1"/>
    </source>
</evidence>
<dbReference type="PANTHER" id="PTHR33164:SF13">
    <property type="entry name" value="4-HYDROXYPHENYLACETATE CATABOLISM PROTEIN"/>
    <property type="match status" value="1"/>
</dbReference>
<dbReference type="Gene3D" id="1.10.10.10">
    <property type="entry name" value="Winged helix-like DNA-binding domain superfamily/Winged helix DNA-binding domain"/>
    <property type="match status" value="1"/>
</dbReference>
<evidence type="ECO:0000259" key="1">
    <source>
        <dbReference type="PROSITE" id="PS50995"/>
    </source>
</evidence>
<sequence>MQAPGIAKGMNEEAEWRPQEMPALIIGRIARMLARLDDEGLREIGISVAQLPVLVALKNGEMRTQKELAVIAGVEQPSMAQLLARMERDGLIRRSQDPNDKRSSLICLEPEAYRRLEPGRDVLRGTNERALAGLAPDEVRTLTEMLHRIHANLAGC</sequence>
<reference evidence="2 3" key="1">
    <citation type="submission" date="2016-01" db="EMBL/GenBank/DDBJ databases">
        <authorList>
            <person name="Regsiter A."/>
            <person name="william w."/>
        </authorList>
    </citation>
    <scope>NUCLEOTIDE SEQUENCE [LARGE SCALE GENOMIC DNA]</scope>
    <source>
        <strain evidence="2 3">CFBP 6927</strain>
    </source>
</reference>
<organism evidence="2 3">
    <name type="scientific">Agrobacterium genomosp. 13 str. CFBP 6927</name>
    <dbReference type="NCBI Taxonomy" id="1183428"/>
    <lineage>
        <taxon>Bacteria</taxon>
        <taxon>Pseudomonadati</taxon>
        <taxon>Pseudomonadota</taxon>
        <taxon>Alphaproteobacteria</taxon>
        <taxon>Hyphomicrobiales</taxon>
        <taxon>Rhizobiaceae</taxon>
        <taxon>Rhizobium/Agrobacterium group</taxon>
        <taxon>Agrobacterium</taxon>
        <taxon>Agrobacterium tumefaciens complex</taxon>
    </lineage>
</organism>
<protein>
    <submittedName>
        <fullName evidence="2">Transcriptional regulator, MarR family</fullName>
    </submittedName>
</protein>
<comment type="caution">
    <text evidence="2">The sequence shown here is derived from an EMBL/GenBank/DDBJ whole genome shotgun (WGS) entry which is preliminary data.</text>
</comment>
<proteinExistence type="predicted"/>
<gene>
    <name evidence="2" type="ORF">AGR13a_Lc110202</name>
</gene>